<comment type="subunit">
    <text evidence="13">Homodimer.</text>
</comment>
<dbReference type="EMBL" id="MEVD01000014">
    <property type="protein sequence ID" value="OGC53463.1"/>
    <property type="molecule type" value="Genomic_DNA"/>
</dbReference>
<dbReference type="GO" id="GO:0005737">
    <property type="term" value="C:cytoplasm"/>
    <property type="evidence" value="ECO:0007669"/>
    <property type="project" value="UniProtKB-SubCell"/>
</dbReference>
<dbReference type="GO" id="GO:0046872">
    <property type="term" value="F:metal ion binding"/>
    <property type="evidence" value="ECO:0007669"/>
    <property type="project" value="UniProtKB-KW"/>
</dbReference>
<gene>
    <name evidence="13" type="primary">thrS</name>
    <name evidence="16" type="ORF">A3D91_00335</name>
</gene>
<comment type="subcellular location">
    <subcellularLocation>
        <location evidence="13">Cytoplasm</location>
    </subcellularLocation>
</comment>
<evidence type="ECO:0000256" key="2">
    <source>
        <dbReference type="ARBA" id="ARBA00022490"/>
    </source>
</evidence>
<dbReference type="PRINTS" id="PR01047">
    <property type="entry name" value="TRNASYNTHTHR"/>
</dbReference>
<dbReference type="GO" id="GO:0006435">
    <property type="term" value="P:threonyl-tRNA aminoacylation"/>
    <property type="evidence" value="ECO:0007669"/>
    <property type="project" value="UniProtKB-UniRule"/>
</dbReference>
<dbReference type="CDD" id="cd00771">
    <property type="entry name" value="ThrRS_core"/>
    <property type="match status" value="1"/>
</dbReference>
<dbReference type="SUPFAM" id="SSF55186">
    <property type="entry name" value="ThrRS/AlaRS common domain"/>
    <property type="match status" value="1"/>
</dbReference>
<feature type="binding site" evidence="13">
    <location>
        <position position="336"/>
    </location>
    <ligand>
        <name>Zn(2+)</name>
        <dbReference type="ChEBI" id="CHEBI:29105"/>
        <note>catalytic</note>
    </ligand>
</feature>
<keyword evidence="3 13" id="KW-0820">tRNA-binding</keyword>
<protein>
    <recommendedName>
        <fullName evidence="13">Threonine--tRNA ligase</fullName>
        <ecNumber evidence="13">6.1.1.3</ecNumber>
    </recommendedName>
    <alternativeName>
        <fullName evidence="13">Threonyl-tRNA synthetase</fullName>
        <shortName evidence="13">ThrRS</shortName>
    </alternativeName>
</protein>
<feature type="binding site" evidence="13">
    <location>
        <position position="468"/>
    </location>
    <ligand>
        <name>Zn(2+)</name>
        <dbReference type="ChEBI" id="CHEBI:29105"/>
        <note>catalytic</note>
    </ligand>
</feature>
<dbReference type="CDD" id="cd00860">
    <property type="entry name" value="ThrRS_anticodon"/>
    <property type="match status" value="1"/>
</dbReference>
<evidence type="ECO:0000256" key="1">
    <source>
        <dbReference type="ARBA" id="ARBA00008226"/>
    </source>
</evidence>
<proteinExistence type="inferred from homology"/>
<keyword evidence="8 13" id="KW-0067">ATP-binding</keyword>
<dbReference type="InterPro" id="IPR033728">
    <property type="entry name" value="ThrRS_core"/>
</dbReference>
<organism evidence="16 17">
    <name type="scientific">candidate division WWE3 bacterium RIFCSPHIGHO2_02_FULL_38_14</name>
    <dbReference type="NCBI Taxonomy" id="1802620"/>
    <lineage>
        <taxon>Bacteria</taxon>
        <taxon>Katanobacteria</taxon>
    </lineage>
</organism>
<evidence type="ECO:0000256" key="3">
    <source>
        <dbReference type="ARBA" id="ARBA00022555"/>
    </source>
</evidence>
<dbReference type="AlphaFoldDB" id="A0A1F4V9X3"/>
<evidence type="ECO:0000256" key="12">
    <source>
        <dbReference type="ARBA" id="ARBA00049515"/>
    </source>
</evidence>
<evidence type="ECO:0000256" key="14">
    <source>
        <dbReference type="SAM" id="Coils"/>
    </source>
</evidence>
<dbReference type="PANTHER" id="PTHR11451:SF44">
    <property type="entry name" value="THREONINE--TRNA LIGASE, CHLOROPLASTIC_MITOCHONDRIAL 2"/>
    <property type="match status" value="1"/>
</dbReference>
<reference evidence="16 17" key="1">
    <citation type="journal article" date="2016" name="Nat. Commun.">
        <title>Thousands of microbial genomes shed light on interconnected biogeochemical processes in an aquifer system.</title>
        <authorList>
            <person name="Anantharaman K."/>
            <person name="Brown C.T."/>
            <person name="Hug L.A."/>
            <person name="Sharon I."/>
            <person name="Castelle C.J."/>
            <person name="Probst A.J."/>
            <person name="Thomas B.C."/>
            <person name="Singh A."/>
            <person name="Wilkins M.J."/>
            <person name="Karaoz U."/>
            <person name="Brodie E.L."/>
            <person name="Williams K.H."/>
            <person name="Hubbard S.S."/>
            <person name="Banfield J.F."/>
        </authorList>
    </citation>
    <scope>NUCLEOTIDE SEQUENCE [LARGE SCALE GENOMIC DNA]</scope>
</reference>
<evidence type="ECO:0000256" key="7">
    <source>
        <dbReference type="ARBA" id="ARBA00022833"/>
    </source>
</evidence>
<dbReference type="InterPro" id="IPR036621">
    <property type="entry name" value="Anticodon-bd_dom_sf"/>
</dbReference>
<dbReference type="PANTHER" id="PTHR11451">
    <property type="entry name" value="THREONINE-TRNA LIGASE"/>
    <property type="match status" value="1"/>
</dbReference>
<evidence type="ECO:0000256" key="11">
    <source>
        <dbReference type="ARBA" id="ARBA00023146"/>
    </source>
</evidence>
<evidence type="ECO:0000256" key="8">
    <source>
        <dbReference type="ARBA" id="ARBA00022840"/>
    </source>
</evidence>
<comment type="caution">
    <text evidence="13">Lacks conserved residue(s) required for the propagation of feature annotation.</text>
</comment>
<evidence type="ECO:0000256" key="4">
    <source>
        <dbReference type="ARBA" id="ARBA00022598"/>
    </source>
</evidence>
<evidence type="ECO:0000313" key="16">
    <source>
        <dbReference type="EMBL" id="OGC53463.1"/>
    </source>
</evidence>
<dbReference type="PROSITE" id="PS50862">
    <property type="entry name" value="AA_TRNA_LIGASE_II"/>
    <property type="match status" value="1"/>
</dbReference>
<comment type="catalytic activity">
    <reaction evidence="12 13">
        <text>tRNA(Thr) + L-threonine + ATP = L-threonyl-tRNA(Thr) + AMP + diphosphate + H(+)</text>
        <dbReference type="Rhea" id="RHEA:24624"/>
        <dbReference type="Rhea" id="RHEA-COMP:9670"/>
        <dbReference type="Rhea" id="RHEA-COMP:9704"/>
        <dbReference type="ChEBI" id="CHEBI:15378"/>
        <dbReference type="ChEBI" id="CHEBI:30616"/>
        <dbReference type="ChEBI" id="CHEBI:33019"/>
        <dbReference type="ChEBI" id="CHEBI:57926"/>
        <dbReference type="ChEBI" id="CHEBI:78442"/>
        <dbReference type="ChEBI" id="CHEBI:78534"/>
        <dbReference type="ChEBI" id="CHEBI:456215"/>
        <dbReference type="EC" id="6.1.1.3"/>
    </reaction>
</comment>
<dbReference type="InterPro" id="IPR018163">
    <property type="entry name" value="Thr/Ala-tRNA-synth_IIc_edit"/>
</dbReference>
<dbReference type="Gene3D" id="3.30.930.10">
    <property type="entry name" value="Bira Bifunctional Protein, Domain 2"/>
    <property type="match status" value="1"/>
</dbReference>
<keyword evidence="2 13" id="KW-0963">Cytoplasm</keyword>
<comment type="caution">
    <text evidence="16">The sequence shown here is derived from an EMBL/GenBank/DDBJ whole genome shotgun (WGS) entry which is preliminary data.</text>
</comment>
<dbReference type="InterPro" id="IPR047246">
    <property type="entry name" value="ThrRS_anticodon"/>
</dbReference>
<evidence type="ECO:0000256" key="13">
    <source>
        <dbReference type="HAMAP-Rule" id="MF_00184"/>
    </source>
</evidence>
<keyword evidence="6 13" id="KW-0547">Nucleotide-binding</keyword>
<dbReference type="SUPFAM" id="SSF55681">
    <property type="entry name" value="Class II aaRS and biotin synthetases"/>
    <property type="match status" value="1"/>
</dbReference>
<keyword evidence="14" id="KW-0175">Coiled coil</keyword>
<dbReference type="InterPro" id="IPR002320">
    <property type="entry name" value="Thr-tRNA-ligase_IIa"/>
</dbReference>
<dbReference type="Pfam" id="PF07973">
    <property type="entry name" value="tRNA_SAD"/>
    <property type="match status" value="1"/>
</dbReference>
<keyword evidence="11 13" id="KW-0030">Aminoacyl-tRNA synthetase</keyword>
<dbReference type="Proteomes" id="UP000178127">
    <property type="component" value="Unassembled WGS sequence"/>
</dbReference>
<dbReference type="GO" id="GO:0000049">
    <property type="term" value="F:tRNA binding"/>
    <property type="evidence" value="ECO:0007669"/>
    <property type="project" value="UniProtKB-KW"/>
</dbReference>
<keyword evidence="7 13" id="KW-0862">Zinc</keyword>
<dbReference type="SMART" id="SM00863">
    <property type="entry name" value="tRNA_SAD"/>
    <property type="match status" value="1"/>
</dbReference>
<dbReference type="InterPro" id="IPR006195">
    <property type="entry name" value="aa-tRNA-synth_II"/>
</dbReference>
<comment type="cofactor">
    <cofactor evidence="13">
        <name>Zn(2+)</name>
        <dbReference type="ChEBI" id="CHEBI:29105"/>
    </cofactor>
    <text evidence="13">Binds 1 zinc ion per subunit.</text>
</comment>
<dbReference type="InterPro" id="IPR002314">
    <property type="entry name" value="aa-tRNA-synt_IIb"/>
</dbReference>
<dbReference type="InterPro" id="IPR004154">
    <property type="entry name" value="Anticodon-bd"/>
</dbReference>
<dbReference type="FunFam" id="3.30.930.10:FF:000002">
    <property type="entry name" value="Threonine--tRNA ligase"/>
    <property type="match status" value="1"/>
</dbReference>
<name>A0A1F4V9X3_UNCKA</name>
<dbReference type="InterPro" id="IPR012947">
    <property type="entry name" value="tRNA_SAD"/>
</dbReference>
<keyword evidence="10 13" id="KW-0648">Protein biosynthesis</keyword>
<evidence type="ECO:0000256" key="10">
    <source>
        <dbReference type="ARBA" id="ARBA00022917"/>
    </source>
</evidence>
<dbReference type="HAMAP" id="MF_00184">
    <property type="entry name" value="Thr_tRNA_synth"/>
    <property type="match status" value="1"/>
</dbReference>
<comment type="similarity">
    <text evidence="1 13">Belongs to the class-II aminoacyl-tRNA synthetase family.</text>
</comment>
<feature type="coiled-coil region" evidence="14">
    <location>
        <begin position="168"/>
        <end position="195"/>
    </location>
</feature>
<dbReference type="Gene3D" id="3.30.980.10">
    <property type="entry name" value="Threonyl-trna Synthetase, Chain A, domain 2"/>
    <property type="match status" value="1"/>
</dbReference>
<keyword evidence="4 13" id="KW-0436">Ligase</keyword>
<evidence type="ECO:0000256" key="6">
    <source>
        <dbReference type="ARBA" id="ARBA00022741"/>
    </source>
</evidence>
<feature type="binding site" evidence="13">
    <location>
        <position position="285"/>
    </location>
    <ligand>
        <name>Zn(2+)</name>
        <dbReference type="ChEBI" id="CHEBI:29105"/>
        <note>catalytic</note>
    </ligand>
</feature>
<dbReference type="NCBIfam" id="TIGR00418">
    <property type="entry name" value="thrS"/>
    <property type="match status" value="1"/>
</dbReference>
<dbReference type="EC" id="6.1.1.3" evidence="13"/>
<dbReference type="InterPro" id="IPR045864">
    <property type="entry name" value="aa-tRNA-synth_II/BPL/LPL"/>
</dbReference>
<feature type="domain" description="Aminoacyl-transfer RNA synthetases class-II family profile" evidence="15">
    <location>
        <begin position="192"/>
        <end position="491"/>
    </location>
</feature>
<accession>A0A1F4V9X3</accession>
<evidence type="ECO:0000259" key="15">
    <source>
        <dbReference type="PROSITE" id="PS50862"/>
    </source>
</evidence>
<dbReference type="GO" id="GO:0004829">
    <property type="term" value="F:threonine-tRNA ligase activity"/>
    <property type="evidence" value="ECO:0007669"/>
    <property type="project" value="UniProtKB-UniRule"/>
</dbReference>
<dbReference type="SUPFAM" id="SSF52954">
    <property type="entry name" value="Class II aaRS ABD-related"/>
    <property type="match status" value="1"/>
</dbReference>
<evidence type="ECO:0000313" key="17">
    <source>
        <dbReference type="Proteomes" id="UP000178127"/>
    </source>
</evidence>
<dbReference type="GO" id="GO:0005524">
    <property type="term" value="F:ATP binding"/>
    <property type="evidence" value="ECO:0007669"/>
    <property type="project" value="UniProtKB-UniRule"/>
</dbReference>
<dbReference type="Gene3D" id="3.40.50.800">
    <property type="entry name" value="Anticodon-binding domain"/>
    <property type="match status" value="1"/>
</dbReference>
<dbReference type="STRING" id="1802620.A3D91_00335"/>
<keyword evidence="5 13" id="KW-0479">Metal-binding</keyword>
<sequence>MSKVKEELENDPLMPLRHTAEHVLHLAMQELYPSLKKAMGPPIEEGFYFDFDLDEKVSSDDFVKIEKRMQELIDADLPVTLVHSSVKEAKDIFKDNPFKLEWLQEIHNRGEEVTLYEMGEKDGKHYDLDLCAGPHARSTGEVKAFKLLSVAGAYWKGNEKNKMLTRIYGTAFDTKEKLEKYLKNLEEQKKRDHRKLGQELELFTFSEEVGPGLPLWTPKGNVIREELEKWAKDTEKKLGYMRVATPHIAKHTLFEISGHLPYYRDDMYNPMDIEGEEYFLKGMNCPHHHMIFKSKPKSYKDLPLRYAEYGMVYRFEQSGTLFGLMRVRAIQQNDAHIYCTLEQAEDEFLKVLELHEFYYNTLGLTKDDYYIAFGLPDTNKKEKYHGDKATWDKAEELMRKACKRSGIRSIDDVGGAAFYGPKTDFTIRSSTGREFAISTNQLDLFMPQRFNLEYTDKDGSKKLCVVIHRAPLGSHERFIGFLIEHFGGAFPVWLSPVQVQIIPISEKQIDYAIKLQNMFIERNLRAEVDDRSETIQAKIRDAQLQKIPYMLVVGDREVQNNEVSVRLRTGEDLKAKPLTEVLAKIEDIYLTKSLKLW</sequence>
<keyword evidence="9 13" id="KW-0694">RNA-binding</keyword>
<dbReference type="Pfam" id="PF00587">
    <property type="entry name" value="tRNA-synt_2b"/>
    <property type="match status" value="1"/>
</dbReference>
<dbReference type="Pfam" id="PF03129">
    <property type="entry name" value="HGTP_anticodon"/>
    <property type="match status" value="1"/>
</dbReference>
<dbReference type="FunFam" id="3.40.50.800:FF:000001">
    <property type="entry name" value="Threonine--tRNA ligase"/>
    <property type="match status" value="1"/>
</dbReference>
<dbReference type="FunFam" id="3.30.980.10:FF:000005">
    <property type="entry name" value="Threonyl-tRNA synthetase, mitochondrial"/>
    <property type="match status" value="1"/>
</dbReference>
<evidence type="ECO:0000256" key="5">
    <source>
        <dbReference type="ARBA" id="ARBA00022723"/>
    </source>
</evidence>
<evidence type="ECO:0000256" key="9">
    <source>
        <dbReference type="ARBA" id="ARBA00022884"/>
    </source>
</evidence>